<dbReference type="AlphaFoldDB" id="A0A0G4HP83"/>
<feature type="region of interest" description="Disordered" evidence="1">
    <location>
        <begin position="81"/>
        <end position="107"/>
    </location>
</feature>
<proteinExistence type="predicted"/>
<evidence type="ECO:0000313" key="2">
    <source>
        <dbReference type="EMBL" id="CEM46185.1"/>
    </source>
</evidence>
<dbReference type="EMBL" id="CDMZ01003391">
    <property type="protein sequence ID" value="CEM46185.1"/>
    <property type="molecule type" value="Genomic_DNA"/>
</dbReference>
<accession>A0A0G4HP83</accession>
<reference evidence="2" key="1">
    <citation type="submission" date="2014-11" db="EMBL/GenBank/DDBJ databases">
        <authorList>
            <person name="Otto D Thomas"/>
            <person name="Naeem Raeece"/>
        </authorList>
    </citation>
    <scope>NUCLEOTIDE SEQUENCE</scope>
</reference>
<gene>
    <name evidence="2" type="ORF">Cvel_7800</name>
</gene>
<feature type="compositionally biased region" description="Low complexity" evidence="1">
    <location>
        <begin position="81"/>
        <end position="94"/>
    </location>
</feature>
<protein>
    <submittedName>
        <fullName evidence="2">Uncharacterized protein</fullName>
    </submittedName>
</protein>
<evidence type="ECO:0000256" key="1">
    <source>
        <dbReference type="SAM" id="MobiDB-lite"/>
    </source>
</evidence>
<name>A0A0G4HP83_9ALVE</name>
<sequence>MRIEEIGTSCGPDASTGLLRRAAPGATICLRFLGLLVLHDAAELQELVRHGGGHVNIVFNYSELLFVLQDIRIYKAACATEGEGSEITTVSSTSEENKEGGGNFDPF</sequence>
<organism evidence="2">
    <name type="scientific">Chromera velia CCMP2878</name>
    <dbReference type="NCBI Taxonomy" id="1169474"/>
    <lineage>
        <taxon>Eukaryota</taxon>
        <taxon>Sar</taxon>
        <taxon>Alveolata</taxon>
        <taxon>Colpodellida</taxon>
        <taxon>Chromeraceae</taxon>
        <taxon>Chromera</taxon>
    </lineage>
</organism>
<dbReference type="PhylomeDB" id="A0A0G4HP83"/>
<dbReference type="VEuPathDB" id="CryptoDB:Cvel_7800"/>